<evidence type="ECO:0000259" key="4">
    <source>
        <dbReference type="Pfam" id="PF08545"/>
    </source>
</evidence>
<dbReference type="Gene3D" id="3.40.47.10">
    <property type="match status" value="2"/>
</dbReference>
<sequence>MSGAVGVTDFETLVPTGAISREDLVRWAGMAPGALDEILPAPKVSVFDAGIPDWHYAAEVAAAVIGRQAIDTARIGWVIYCGSGVWDAPFWSPAAKVASELGVEHAHCFEVVNFCNAGATGLGIARDKVAEHPEQAALVIICDRLSRVIDRADAQSSALFNFGDSATALLIGADHPLLTLRACEMRTDPSWCDMYQGQLRDGRTLVRKRYERKGLRQRYIDAFTELLGLCLSRAALALDEVHYLLINQGDQGVHESLLERLDFPAERSVFNYHLDGHLGGGDNWIALRQLLQAGRLRSGDIVAMATSAMGFSWGMSLLEVSQ</sequence>
<evidence type="ECO:0000313" key="6">
    <source>
        <dbReference type="Proteomes" id="UP000068603"/>
    </source>
</evidence>
<protein>
    <recommendedName>
        <fullName evidence="7">3-oxoacyl-ACP synthase</fullName>
    </recommendedName>
</protein>
<dbReference type="GO" id="GO:0004315">
    <property type="term" value="F:3-oxoacyl-[acyl-carrier-protein] synthase activity"/>
    <property type="evidence" value="ECO:0007669"/>
    <property type="project" value="InterPro"/>
</dbReference>
<dbReference type="Pfam" id="PF08545">
    <property type="entry name" value="ACP_syn_III"/>
    <property type="match status" value="1"/>
</dbReference>
<dbReference type="RefSeq" id="WP_060149256.1">
    <property type="nucleotide sequence ID" value="NZ_CP156687.1"/>
</dbReference>
<proteinExistence type="predicted"/>
<dbReference type="CDD" id="cd00827">
    <property type="entry name" value="init_cond_enzymes"/>
    <property type="match status" value="1"/>
</dbReference>
<dbReference type="InterPro" id="IPR016039">
    <property type="entry name" value="Thiolase-like"/>
</dbReference>
<gene>
    <name evidence="5" type="ORF">WT44_27910</name>
</gene>
<evidence type="ECO:0000259" key="3">
    <source>
        <dbReference type="Pfam" id="PF08541"/>
    </source>
</evidence>
<dbReference type="EMBL" id="LPHB01000072">
    <property type="protein sequence ID" value="KWA55066.1"/>
    <property type="molecule type" value="Genomic_DNA"/>
</dbReference>
<dbReference type="AlphaFoldDB" id="A0A106NYE2"/>
<evidence type="ECO:0000256" key="1">
    <source>
        <dbReference type="ARBA" id="ARBA00022679"/>
    </source>
</evidence>
<dbReference type="InterPro" id="IPR013751">
    <property type="entry name" value="ACP_syn_III_N"/>
</dbReference>
<evidence type="ECO:0000256" key="2">
    <source>
        <dbReference type="ARBA" id="ARBA00023315"/>
    </source>
</evidence>
<organism evidence="5">
    <name type="scientific">Burkholderia stagnalis</name>
    <dbReference type="NCBI Taxonomy" id="1503054"/>
    <lineage>
        <taxon>Bacteria</taxon>
        <taxon>Pseudomonadati</taxon>
        <taxon>Pseudomonadota</taxon>
        <taxon>Betaproteobacteria</taxon>
        <taxon>Burkholderiales</taxon>
        <taxon>Burkholderiaceae</taxon>
        <taxon>Burkholderia</taxon>
        <taxon>Burkholderia cepacia complex</taxon>
    </lineage>
</organism>
<name>A0A106NYE2_9BURK</name>
<dbReference type="Pfam" id="PF08541">
    <property type="entry name" value="ACP_syn_III_C"/>
    <property type="match status" value="1"/>
</dbReference>
<dbReference type="Proteomes" id="UP000068603">
    <property type="component" value="Unassembled WGS sequence"/>
</dbReference>
<dbReference type="PANTHER" id="PTHR34069:SF2">
    <property type="entry name" value="BETA-KETOACYL-[ACYL-CARRIER-PROTEIN] SYNTHASE III"/>
    <property type="match status" value="1"/>
</dbReference>
<feature type="domain" description="Beta-ketoacyl-[acyl-carrier-protein] synthase III C-terminal" evidence="3">
    <location>
        <begin position="231"/>
        <end position="319"/>
    </location>
</feature>
<feature type="domain" description="Beta-ketoacyl-[acyl-carrier-protein] synthase III N-terminal" evidence="4">
    <location>
        <begin position="109"/>
        <end position="188"/>
    </location>
</feature>
<evidence type="ECO:0000313" key="5">
    <source>
        <dbReference type="EMBL" id="KWA55066.1"/>
    </source>
</evidence>
<dbReference type="GeneID" id="93057983"/>
<dbReference type="InterPro" id="IPR013747">
    <property type="entry name" value="ACP_syn_III_C"/>
</dbReference>
<dbReference type="SUPFAM" id="SSF53901">
    <property type="entry name" value="Thiolase-like"/>
    <property type="match status" value="1"/>
</dbReference>
<dbReference type="GO" id="GO:0006633">
    <property type="term" value="P:fatty acid biosynthetic process"/>
    <property type="evidence" value="ECO:0007669"/>
    <property type="project" value="InterPro"/>
</dbReference>
<reference evidence="5 6" key="1">
    <citation type="submission" date="2015-11" db="EMBL/GenBank/DDBJ databases">
        <title>Expanding the genomic diversity of Burkholderia species for the development of highly accurate diagnostics.</title>
        <authorList>
            <person name="Sahl J."/>
            <person name="Keim P."/>
            <person name="Wagner D."/>
        </authorList>
    </citation>
    <scope>NUCLEOTIDE SEQUENCE [LARGE SCALE GENOMIC DNA]</scope>
    <source>
        <strain evidence="5 6">MSMB1960WGS</strain>
    </source>
</reference>
<comment type="caution">
    <text evidence="5">The sequence shown here is derived from an EMBL/GenBank/DDBJ whole genome shotgun (WGS) entry which is preliminary data.</text>
</comment>
<accession>A0A106NYE2</accession>
<evidence type="ECO:0008006" key="7">
    <source>
        <dbReference type="Google" id="ProtNLM"/>
    </source>
</evidence>
<dbReference type="PANTHER" id="PTHR34069">
    <property type="entry name" value="3-OXOACYL-[ACYL-CARRIER-PROTEIN] SYNTHASE 3"/>
    <property type="match status" value="1"/>
</dbReference>
<dbReference type="STRING" id="1503054.WT74_19725"/>
<keyword evidence="1" id="KW-0808">Transferase</keyword>
<dbReference type="GO" id="GO:0044550">
    <property type="term" value="P:secondary metabolite biosynthetic process"/>
    <property type="evidence" value="ECO:0007669"/>
    <property type="project" value="TreeGrafter"/>
</dbReference>
<keyword evidence="2" id="KW-0012">Acyltransferase</keyword>